<protein>
    <submittedName>
        <fullName evidence="1">Replication protein</fullName>
    </submittedName>
</protein>
<dbReference type="Proteomes" id="UP000192638">
    <property type="component" value="Unassembled WGS sequence"/>
</dbReference>
<accession>A0A1V9QTD2</accession>
<proteinExistence type="predicted"/>
<organism evidence="1 2">
    <name type="scientific">Ligilactobacillus salivarius</name>
    <dbReference type="NCBI Taxonomy" id="1624"/>
    <lineage>
        <taxon>Bacteria</taxon>
        <taxon>Bacillati</taxon>
        <taxon>Bacillota</taxon>
        <taxon>Bacilli</taxon>
        <taxon>Lactobacillales</taxon>
        <taxon>Lactobacillaceae</taxon>
        <taxon>Ligilactobacillus</taxon>
    </lineage>
</organism>
<reference evidence="1 2" key="1">
    <citation type="submission" date="2017-03" db="EMBL/GenBank/DDBJ databases">
        <title>Phylogenomics and comparative genomics of Lactobacillus salivarius, a mammalian gut commensal.</title>
        <authorList>
            <person name="Harris H.M."/>
        </authorList>
    </citation>
    <scope>NUCLEOTIDE SEQUENCE [LARGE SCALE GENOMIC DNA]</scope>
    <source>
        <strain evidence="1 2">LMG 14477</strain>
    </source>
</reference>
<name>A0A1V9QTD2_9LACO</name>
<sequence length="109" mass="12965">KIKFYADTIFKAKSQVMSRLLNNPNWLYRQEFQEATRFESNIFLADGLEKSLLKLAEIMYKSDTKIHSEERLSYVYLRNGLANSTKKYLLDNFEFSDDERYQITQALAF</sequence>
<feature type="non-terminal residue" evidence="1">
    <location>
        <position position="1"/>
    </location>
</feature>
<dbReference type="AlphaFoldDB" id="A0A1V9QTD2"/>
<comment type="caution">
    <text evidence="1">The sequence shown here is derived from an EMBL/GenBank/DDBJ whole genome shotgun (WGS) entry which is preliminary data.</text>
</comment>
<evidence type="ECO:0000313" key="2">
    <source>
        <dbReference type="Proteomes" id="UP000192638"/>
    </source>
</evidence>
<gene>
    <name evidence="1" type="ORF">B6U60_09190</name>
</gene>
<dbReference type="EMBL" id="NBEB01000094">
    <property type="protein sequence ID" value="OQQ82058.1"/>
    <property type="molecule type" value="Genomic_DNA"/>
</dbReference>
<evidence type="ECO:0000313" key="1">
    <source>
        <dbReference type="EMBL" id="OQQ82058.1"/>
    </source>
</evidence>